<evidence type="ECO:0000313" key="1">
    <source>
        <dbReference type="EMBL" id="MEY8041107.1"/>
    </source>
</evidence>
<gene>
    <name evidence="1" type="ORF">AB8O55_16985</name>
</gene>
<proteinExistence type="predicted"/>
<dbReference type="RefSeq" id="WP_345360020.1">
    <property type="nucleotide sequence ID" value="NZ_BAABII010000004.1"/>
</dbReference>
<organism evidence="1 2">
    <name type="scientific">Saccharopolyspora cebuensis</name>
    <dbReference type="NCBI Taxonomy" id="418759"/>
    <lineage>
        <taxon>Bacteria</taxon>
        <taxon>Bacillati</taxon>
        <taxon>Actinomycetota</taxon>
        <taxon>Actinomycetes</taxon>
        <taxon>Pseudonocardiales</taxon>
        <taxon>Pseudonocardiaceae</taxon>
        <taxon>Saccharopolyspora</taxon>
    </lineage>
</organism>
<sequence>MNFFKSFPLRRRRALRSARVLDEVVDAQLALLPELPDDLRERAADRLAELVGLSQAYRHFSQGWITRRELETRGRAALRRLEGDPFHPDGATHRI</sequence>
<reference evidence="1 2" key="1">
    <citation type="submission" date="2024-08" db="EMBL/GenBank/DDBJ databases">
        <title>Genome mining of Saccharopolyspora cebuensis PGLac3 from Nigerian medicinal plant.</title>
        <authorList>
            <person name="Ezeobiora C.E."/>
            <person name="Igbokwe N.H."/>
            <person name="Amin D.H."/>
            <person name="Mendie U.E."/>
        </authorList>
    </citation>
    <scope>NUCLEOTIDE SEQUENCE [LARGE SCALE GENOMIC DNA]</scope>
    <source>
        <strain evidence="1 2">PGLac3</strain>
    </source>
</reference>
<comment type="caution">
    <text evidence="1">The sequence shown here is derived from an EMBL/GenBank/DDBJ whole genome shotgun (WGS) entry which is preliminary data.</text>
</comment>
<accession>A0ABV4CMA9</accession>
<protein>
    <submittedName>
        <fullName evidence="1">Uncharacterized protein</fullName>
    </submittedName>
</protein>
<name>A0ABV4CMA9_9PSEU</name>
<dbReference type="EMBL" id="JBGEHV010000031">
    <property type="protein sequence ID" value="MEY8041107.1"/>
    <property type="molecule type" value="Genomic_DNA"/>
</dbReference>
<keyword evidence="2" id="KW-1185">Reference proteome</keyword>
<dbReference type="Proteomes" id="UP001564626">
    <property type="component" value="Unassembled WGS sequence"/>
</dbReference>
<evidence type="ECO:0000313" key="2">
    <source>
        <dbReference type="Proteomes" id="UP001564626"/>
    </source>
</evidence>